<dbReference type="Pfam" id="PF00364">
    <property type="entry name" value="Biotin_lipoyl"/>
    <property type="match status" value="1"/>
</dbReference>
<dbReference type="AlphaFoldDB" id="A0A328EAE3"/>
<feature type="compositionally biased region" description="Pro residues" evidence="1">
    <location>
        <begin position="134"/>
        <end position="144"/>
    </location>
</feature>
<dbReference type="InterPro" id="IPR053217">
    <property type="entry name" value="ACC_Biotin_Carrier"/>
</dbReference>
<dbReference type="PANTHER" id="PTHR47597:SF2">
    <property type="entry name" value="LIPOYL-BINDING DOMAIN-CONTAINING PROTEIN"/>
    <property type="match status" value="1"/>
</dbReference>
<dbReference type="Proteomes" id="UP000249390">
    <property type="component" value="Unassembled WGS sequence"/>
</dbReference>
<feature type="compositionally biased region" description="Low complexity" evidence="1">
    <location>
        <begin position="145"/>
        <end position="166"/>
    </location>
</feature>
<evidence type="ECO:0000313" key="4">
    <source>
        <dbReference type="Proteomes" id="UP000249390"/>
    </source>
</evidence>
<proteinExistence type="predicted"/>
<reference evidence="3 4" key="1">
    <citation type="submission" date="2018-06" db="EMBL/GenBank/DDBJ databases">
        <title>The Genome of Cuscuta australis (Dodder) Provides Insight into the Evolution of Plant Parasitism.</title>
        <authorList>
            <person name="Liu H."/>
        </authorList>
    </citation>
    <scope>NUCLEOTIDE SEQUENCE [LARGE SCALE GENOMIC DNA]</scope>
    <source>
        <strain evidence="4">cv. Yunnan</strain>
        <tissue evidence="3">Vines</tissue>
    </source>
</reference>
<organism evidence="3 4">
    <name type="scientific">Cuscuta australis</name>
    <dbReference type="NCBI Taxonomy" id="267555"/>
    <lineage>
        <taxon>Eukaryota</taxon>
        <taxon>Viridiplantae</taxon>
        <taxon>Streptophyta</taxon>
        <taxon>Embryophyta</taxon>
        <taxon>Tracheophyta</taxon>
        <taxon>Spermatophyta</taxon>
        <taxon>Magnoliopsida</taxon>
        <taxon>eudicotyledons</taxon>
        <taxon>Gunneridae</taxon>
        <taxon>Pentapetalae</taxon>
        <taxon>asterids</taxon>
        <taxon>lamiids</taxon>
        <taxon>Solanales</taxon>
        <taxon>Convolvulaceae</taxon>
        <taxon>Cuscuteae</taxon>
        <taxon>Cuscuta</taxon>
        <taxon>Cuscuta subgen. Grammica</taxon>
        <taxon>Cuscuta sect. Cleistogrammica</taxon>
    </lineage>
</organism>
<feature type="domain" description="Lipoyl-binding" evidence="2">
    <location>
        <begin position="208"/>
        <end position="266"/>
    </location>
</feature>
<sequence>MDSAAVLRSFRNPIGSSNVKSFLDMPSVVPMKSVAFSNLSRLAFAGNRLVVSSAKASGTNASEDMNGAAILTEGKQTFSNEKKPLARVTFPEGFEDLITEVCDSTQIAELKFKAGGFEMHVKRKVEGTTVPTPVFSPTPPPTPSGPVVDTLPAASSPSSSSGESSPFVNISPEKSAMLAALEASGIRGYVLVLSPAVGFFQRSRTLKGNVQSPAWKEGDVIKENQSIGLIAQFDSEVLVTANVSGKGLKILYDDGEAVGYGDPLIAVLP</sequence>
<dbReference type="PANTHER" id="PTHR47597">
    <property type="entry name" value="IS A MEMBER OF THE PF|00364 BIOTIN-REQUIRING ENZYMES FAMILY-RELATED"/>
    <property type="match status" value="1"/>
</dbReference>
<accession>A0A328EAE3</accession>
<evidence type="ECO:0000259" key="2">
    <source>
        <dbReference type="Pfam" id="PF00364"/>
    </source>
</evidence>
<evidence type="ECO:0000313" key="3">
    <source>
        <dbReference type="EMBL" id="RAL54934.1"/>
    </source>
</evidence>
<feature type="region of interest" description="Disordered" evidence="1">
    <location>
        <begin position="129"/>
        <end position="167"/>
    </location>
</feature>
<protein>
    <recommendedName>
        <fullName evidence="2">Lipoyl-binding domain-containing protein</fullName>
    </recommendedName>
</protein>
<dbReference type="InterPro" id="IPR000089">
    <property type="entry name" value="Biotin_lipoyl"/>
</dbReference>
<keyword evidence="4" id="KW-1185">Reference proteome</keyword>
<dbReference type="EMBL" id="NQVE01000005">
    <property type="protein sequence ID" value="RAL54934.1"/>
    <property type="molecule type" value="Genomic_DNA"/>
</dbReference>
<evidence type="ECO:0000256" key="1">
    <source>
        <dbReference type="SAM" id="MobiDB-lite"/>
    </source>
</evidence>
<dbReference type="SUPFAM" id="SSF51230">
    <property type="entry name" value="Single hybrid motif"/>
    <property type="match status" value="1"/>
</dbReference>
<name>A0A328EAE3_9ASTE</name>
<dbReference type="Gene3D" id="2.40.50.100">
    <property type="match status" value="1"/>
</dbReference>
<gene>
    <name evidence="3" type="ORF">DM860_013630</name>
</gene>
<comment type="caution">
    <text evidence="3">The sequence shown here is derived from an EMBL/GenBank/DDBJ whole genome shotgun (WGS) entry which is preliminary data.</text>
</comment>
<dbReference type="InterPro" id="IPR011053">
    <property type="entry name" value="Single_hybrid_motif"/>
</dbReference>